<reference evidence="1 2" key="1">
    <citation type="submission" date="2018-05" db="EMBL/GenBank/DDBJ databases">
        <title>Genomic Encyclopedia of Type Strains, Phase IV (KMG-IV): sequencing the most valuable type-strain genomes for metagenomic binning, comparative biology and taxonomic classification.</title>
        <authorList>
            <person name="Goeker M."/>
        </authorList>
    </citation>
    <scope>NUCLEOTIDE SEQUENCE [LARGE SCALE GENOMIC DNA]</scope>
    <source>
        <strain evidence="1 2">DSM 100333</strain>
    </source>
</reference>
<name>A0A2U0TIX1_9BACT</name>
<dbReference type="EMBL" id="QENY01000042">
    <property type="protein sequence ID" value="PVX43551.1"/>
    <property type="molecule type" value="Genomic_DNA"/>
</dbReference>
<dbReference type="Proteomes" id="UP000245870">
    <property type="component" value="Unassembled WGS sequence"/>
</dbReference>
<comment type="caution">
    <text evidence="1">The sequence shown here is derived from an EMBL/GenBank/DDBJ whole genome shotgun (WGS) entry which is preliminary data.</text>
</comment>
<proteinExistence type="predicted"/>
<gene>
    <name evidence="1" type="ORF">C7379_1423</name>
</gene>
<accession>A0A2U0TIX1</accession>
<organism evidence="1 2">
    <name type="scientific">Hallella colorans</name>
    <dbReference type="NCBI Taxonomy" id="1703337"/>
    <lineage>
        <taxon>Bacteria</taxon>
        <taxon>Pseudomonadati</taxon>
        <taxon>Bacteroidota</taxon>
        <taxon>Bacteroidia</taxon>
        <taxon>Bacteroidales</taxon>
        <taxon>Prevotellaceae</taxon>
        <taxon>Hallella</taxon>
    </lineage>
</organism>
<evidence type="ECO:0000313" key="2">
    <source>
        <dbReference type="Proteomes" id="UP000245870"/>
    </source>
</evidence>
<evidence type="ECO:0000313" key="1">
    <source>
        <dbReference type="EMBL" id="PVX43551.1"/>
    </source>
</evidence>
<sequence length="46" mass="5515">MAHIRELGKEMSNEEYSDFLEDLSYELETEREDVSWQELTSEGKFI</sequence>
<dbReference type="AlphaFoldDB" id="A0A2U0TIX1"/>
<keyword evidence="2" id="KW-1185">Reference proteome</keyword>
<protein>
    <submittedName>
        <fullName evidence="1">Uncharacterized protein</fullName>
    </submittedName>
</protein>